<evidence type="ECO:0000256" key="8">
    <source>
        <dbReference type="SAM" id="Phobius"/>
    </source>
</evidence>
<dbReference type="EMBL" id="JAAEDK010000081">
    <property type="protein sequence ID" value="MBR0662131.1"/>
    <property type="molecule type" value="Genomic_DNA"/>
</dbReference>
<dbReference type="GO" id="GO:0016780">
    <property type="term" value="F:phosphotransferase activity, for other substituted phosphate groups"/>
    <property type="evidence" value="ECO:0007669"/>
    <property type="project" value="TreeGrafter"/>
</dbReference>
<feature type="transmembrane region" description="Helical" evidence="8">
    <location>
        <begin position="90"/>
        <end position="109"/>
    </location>
</feature>
<reference evidence="10" key="1">
    <citation type="submission" date="2020-01" db="EMBL/GenBank/DDBJ databases">
        <authorList>
            <person name="Rat A."/>
        </authorList>
    </citation>
    <scope>NUCLEOTIDE SEQUENCE</scope>
    <source>
        <strain evidence="10">LMG 31161</strain>
    </source>
</reference>
<organism evidence="10 13">
    <name type="scientific">Neoroseomonas oryzicola</name>
    <dbReference type="NCBI Taxonomy" id="535904"/>
    <lineage>
        <taxon>Bacteria</taxon>
        <taxon>Pseudomonadati</taxon>
        <taxon>Pseudomonadota</taxon>
        <taxon>Alphaproteobacteria</taxon>
        <taxon>Acetobacterales</taxon>
        <taxon>Acetobacteraceae</taxon>
        <taxon>Neoroseomonas</taxon>
    </lineage>
</organism>
<feature type="transmembrane region" description="Helical" evidence="8">
    <location>
        <begin position="121"/>
        <end position="141"/>
    </location>
</feature>
<feature type="transmembrane region" description="Helical" evidence="8">
    <location>
        <begin position="60"/>
        <end position="78"/>
    </location>
</feature>
<evidence type="ECO:0000313" key="12">
    <source>
        <dbReference type="Proteomes" id="UP000746741"/>
    </source>
</evidence>
<dbReference type="RefSeq" id="WP_168044259.1">
    <property type="nucleotide sequence ID" value="NZ_JAAEDK010000081.1"/>
</dbReference>
<evidence type="ECO:0000256" key="6">
    <source>
        <dbReference type="ARBA" id="ARBA00023136"/>
    </source>
</evidence>
<protein>
    <submittedName>
        <fullName evidence="10">Exopolysaccharide biosynthesis polyprenyl glycosylphosphotransferase</fullName>
    </submittedName>
</protein>
<dbReference type="GO" id="GO:0016020">
    <property type="term" value="C:membrane"/>
    <property type="evidence" value="ECO:0007669"/>
    <property type="project" value="UniProtKB-SubCell"/>
</dbReference>
<evidence type="ECO:0000256" key="5">
    <source>
        <dbReference type="ARBA" id="ARBA00022989"/>
    </source>
</evidence>
<keyword evidence="4 8" id="KW-0812">Transmembrane</keyword>
<dbReference type="InterPro" id="IPR003362">
    <property type="entry name" value="Bact_transf"/>
</dbReference>
<evidence type="ECO:0000313" key="13">
    <source>
        <dbReference type="Proteomes" id="UP001138708"/>
    </source>
</evidence>
<dbReference type="InterPro" id="IPR017475">
    <property type="entry name" value="EPS_sugar_tfrase"/>
</dbReference>
<keyword evidence="5 8" id="KW-1133">Transmembrane helix</keyword>
<evidence type="ECO:0000313" key="11">
    <source>
        <dbReference type="EMBL" id="NKE20244.1"/>
    </source>
</evidence>
<keyword evidence="3" id="KW-0808">Transferase</keyword>
<dbReference type="AlphaFoldDB" id="A0A9X9WP71"/>
<dbReference type="PANTHER" id="PTHR30576">
    <property type="entry name" value="COLANIC BIOSYNTHESIS UDP-GLUCOSE LIPID CARRIER TRANSFERASE"/>
    <property type="match status" value="1"/>
</dbReference>
<keyword evidence="7" id="KW-0270">Exopolysaccharide synthesis</keyword>
<proteinExistence type="inferred from homology"/>
<dbReference type="GO" id="GO:0000271">
    <property type="term" value="P:polysaccharide biosynthetic process"/>
    <property type="evidence" value="ECO:0007669"/>
    <property type="project" value="UniProtKB-KW"/>
</dbReference>
<evidence type="ECO:0000256" key="1">
    <source>
        <dbReference type="ARBA" id="ARBA00004141"/>
    </source>
</evidence>
<evidence type="ECO:0000256" key="4">
    <source>
        <dbReference type="ARBA" id="ARBA00022692"/>
    </source>
</evidence>
<feature type="transmembrane region" description="Helical" evidence="8">
    <location>
        <begin position="280"/>
        <end position="301"/>
    </location>
</feature>
<dbReference type="PANTHER" id="PTHR30576:SF0">
    <property type="entry name" value="UNDECAPRENYL-PHOSPHATE N-ACETYLGALACTOSAMINYL 1-PHOSPHATE TRANSFERASE-RELATED"/>
    <property type="match status" value="1"/>
</dbReference>
<evidence type="ECO:0000313" key="10">
    <source>
        <dbReference type="EMBL" id="MBR0662131.1"/>
    </source>
</evidence>
<reference evidence="10" key="3">
    <citation type="journal article" date="2021" name="Syst. Appl. Microbiol.">
        <title>Roseomonas hellenica sp. nov., isolated from roots of wild-growing Alkanna tinctoria.</title>
        <authorList>
            <person name="Rat A."/>
            <person name="Naranjo H.D."/>
            <person name="Lebbe L."/>
            <person name="Cnockaert M."/>
            <person name="Krigas N."/>
            <person name="Grigoriadou K."/>
            <person name="Maloupa E."/>
            <person name="Willems A."/>
        </authorList>
    </citation>
    <scope>NUCLEOTIDE SEQUENCE</scope>
    <source>
        <strain evidence="10">LMG 31161</strain>
    </source>
</reference>
<name>A0A9X9WP71_9PROT</name>
<keyword evidence="12" id="KW-1185">Reference proteome</keyword>
<reference evidence="11 12" key="2">
    <citation type="submission" date="2020-02" db="EMBL/GenBank/DDBJ databases">
        <authorList>
            <person name="Sun Q."/>
            <person name="Inoue M."/>
        </authorList>
    </citation>
    <scope>NUCLEOTIDE SEQUENCE [LARGE SCALE GENOMIC DNA]</scope>
    <source>
        <strain evidence="11 12">KCTC 22478</strain>
    </source>
</reference>
<dbReference type="Proteomes" id="UP000746741">
    <property type="component" value="Unassembled WGS sequence"/>
</dbReference>
<evidence type="ECO:0000256" key="7">
    <source>
        <dbReference type="ARBA" id="ARBA00023169"/>
    </source>
</evidence>
<evidence type="ECO:0000256" key="2">
    <source>
        <dbReference type="ARBA" id="ARBA00006464"/>
    </source>
</evidence>
<feature type="domain" description="Bacterial sugar transferase" evidence="9">
    <location>
        <begin position="275"/>
        <end position="458"/>
    </location>
</feature>
<evidence type="ECO:0000259" key="9">
    <source>
        <dbReference type="Pfam" id="PF02397"/>
    </source>
</evidence>
<gene>
    <name evidence="11" type="ORF">GWK15_25035</name>
    <name evidence="10" type="ORF">GXW75_22950</name>
</gene>
<dbReference type="Pfam" id="PF02397">
    <property type="entry name" value="Bac_transf"/>
    <property type="match status" value="1"/>
</dbReference>
<evidence type="ECO:0000256" key="3">
    <source>
        <dbReference type="ARBA" id="ARBA00022679"/>
    </source>
</evidence>
<dbReference type="EMBL" id="JAAVUP010000025">
    <property type="protein sequence ID" value="NKE20244.1"/>
    <property type="molecule type" value="Genomic_DNA"/>
</dbReference>
<accession>A0A9X9WP71</accession>
<comment type="subcellular location">
    <subcellularLocation>
        <location evidence="1">Membrane</location>
        <topology evidence="1">Multi-pass membrane protein</topology>
    </subcellularLocation>
</comment>
<dbReference type="NCBIfam" id="TIGR03025">
    <property type="entry name" value="EPS_sugtrans"/>
    <property type="match status" value="1"/>
</dbReference>
<keyword evidence="6 8" id="KW-0472">Membrane</keyword>
<sequence length="469" mass="51928">MNSNHTLSARGRDSERLGIIAKFDADRSKLILVHHYLEIAAMFVILIIFAFIFIYEISDYTFISFIALFISYGLLNLAFIRYEILRDINLYVSAALLFVLGICVLPLAVANWPGAHLPSGLVITTASTAATVCLSVVLWSVGAQAFFRDRCARPEITLLGTPATNSALARALSSPSLGAWTIAADLRTGSTEDLARLREVIDEKQVKVVLFSAPQDNVACANLLRSPLADIVACIQRAVDPRGLNPLQRALLRAGRLPFEPLFPSRLTRSERGMKRCFDLLLTLALIALVAPVLVVAAIAVRLESPGPVFFSQRRLGRGHQPIRVWKLRTMYADLGDRVGARHTTAHDPRVTKVGRILRRTSIDELPQLLNVLAGEMSLVGPRPHTPHMRVDGRYYFDAVSSYGLRHRVKPGITGWAQVCGSRGAVDTVQKAARRLELDLWYIDNWSLWLDLKIVLRTGFGGFLSLQAD</sequence>
<dbReference type="Proteomes" id="UP001138708">
    <property type="component" value="Unassembled WGS sequence"/>
</dbReference>
<feature type="transmembrane region" description="Helical" evidence="8">
    <location>
        <begin position="36"/>
        <end position="54"/>
    </location>
</feature>
<comment type="caution">
    <text evidence="10">The sequence shown here is derived from an EMBL/GenBank/DDBJ whole genome shotgun (WGS) entry which is preliminary data.</text>
</comment>
<comment type="similarity">
    <text evidence="2">Belongs to the bacterial sugar transferase family.</text>
</comment>